<gene>
    <name evidence="4" type="ORF">AcdelDRAFT_4011</name>
</gene>
<dbReference type="Gene3D" id="2.60.40.10">
    <property type="entry name" value="Immunoglobulins"/>
    <property type="match status" value="5"/>
</dbReference>
<accession>C5TAT1</accession>
<dbReference type="Gene3D" id="2.60.40.3440">
    <property type="match status" value="1"/>
</dbReference>
<dbReference type="Gene3D" id="2.60.40.4270">
    <property type="entry name" value="Listeria-Bacteroides repeat domain"/>
    <property type="match status" value="1"/>
</dbReference>
<dbReference type="InterPro" id="IPR042229">
    <property type="entry name" value="Listeria/Bacterioides_rpt_sf"/>
</dbReference>
<evidence type="ECO:0000256" key="1">
    <source>
        <dbReference type="ARBA" id="ARBA00004196"/>
    </source>
</evidence>
<dbReference type="PANTHER" id="PTHR37494:SF1">
    <property type="entry name" value="STAPHYLOCOCCUS AUREUS SURFACE PROTEIN A"/>
    <property type="match status" value="1"/>
</dbReference>
<proteinExistence type="predicted"/>
<evidence type="ECO:0000313" key="5">
    <source>
        <dbReference type="Proteomes" id="UP000003856"/>
    </source>
</evidence>
<dbReference type="PANTHER" id="PTHR37494">
    <property type="entry name" value="HEMAGGLUTININ"/>
    <property type="match status" value="1"/>
</dbReference>
<comment type="subcellular location">
    <subcellularLocation>
        <location evidence="1">Cell envelope</location>
    </subcellularLocation>
</comment>
<dbReference type="NCBIfam" id="TIGR04174">
    <property type="entry name" value="IPTL_CTERM"/>
    <property type="match status" value="1"/>
</dbReference>
<name>C5TAT1_ACIDE</name>
<dbReference type="Proteomes" id="UP000003856">
    <property type="component" value="Unassembled WGS sequence"/>
</dbReference>
<dbReference type="GO" id="GO:0005509">
    <property type="term" value="F:calcium ion binding"/>
    <property type="evidence" value="ECO:0007669"/>
    <property type="project" value="InterPro"/>
</dbReference>
<reference evidence="4 5" key="1">
    <citation type="submission" date="2009-05" db="EMBL/GenBank/DDBJ databases">
        <title>The draft genome of Acidovorax delafieldii 2AN.</title>
        <authorList>
            <consortium name="US DOE Joint Genome Institute (JGI-PGF)"/>
            <person name="Lucas S."/>
            <person name="Copeland A."/>
            <person name="Lapidus A."/>
            <person name="Glavina del Rio T."/>
            <person name="Tice H."/>
            <person name="Bruce D."/>
            <person name="Goodwin L."/>
            <person name="Pitluck S."/>
            <person name="Larimer F."/>
            <person name="Land M.L."/>
            <person name="Hauser L."/>
            <person name="Shelobolina E.S."/>
            <person name="Picardal F."/>
            <person name="Roden E."/>
            <person name="Emerson D."/>
        </authorList>
    </citation>
    <scope>NUCLEOTIDE SEQUENCE [LARGE SCALE GENOMIC DNA]</scope>
    <source>
        <strain evidence="4 5">2AN</strain>
    </source>
</reference>
<feature type="domain" description="Cadherin-like beta-sandwich-like" evidence="2">
    <location>
        <begin position="802"/>
        <end position="882"/>
    </location>
</feature>
<dbReference type="InterPro" id="IPR053784">
    <property type="entry name" value="Choice_anch_U_dom"/>
</dbReference>
<dbReference type="InterPro" id="IPR013378">
    <property type="entry name" value="InlB-like_B-rpt"/>
</dbReference>
<protein>
    <submittedName>
        <fullName evidence="4">Ig family protein</fullName>
    </submittedName>
</protein>
<dbReference type="GO" id="GO:0016020">
    <property type="term" value="C:membrane"/>
    <property type="evidence" value="ECO:0007669"/>
    <property type="project" value="InterPro"/>
</dbReference>
<evidence type="ECO:0000259" key="3">
    <source>
        <dbReference type="Pfam" id="PF18203"/>
    </source>
</evidence>
<dbReference type="InterPro" id="IPR026442">
    <property type="entry name" value="IPTL_CTERM"/>
</dbReference>
<dbReference type="Pfam" id="PF17963">
    <property type="entry name" value="Big_9"/>
    <property type="match status" value="1"/>
</dbReference>
<evidence type="ECO:0000259" key="2">
    <source>
        <dbReference type="Pfam" id="PF12733"/>
    </source>
</evidence>
<dbReference type="SUPFAM" id="SSF49313">
    <property type="entry name" value="Cadherin-like"/>
    <property type="match status" value="5"/>
</dbReference>
<dbReference type="Pfam" id="PF12733">
    <property type="entry name" value="Cadherin-like"/>
    <property type="match status" value="1"/>
</dbReference>
<organism evidence="4 5">
    <name type="scientific">Acidovorax delafieldii 2AN</name>
    <dbReference type="NCBI Taxonomy" id="573060"/>
    <lineage>
        <taxon>Bacteria</taxon>
        <taxon>Pseudomonadati</taxon>
        <taxon>Pseudomonadota</taxon>
        <taxon>Betaproteobacteria</taxon>
        <taxon>Burkholderiales</taxon>
        <taxon>Comamonadaceae</taxon>
        <taxon>Acidovorax</taxon>
    </lineage>
</organism>
<dbReference type="InterPro" id="IPR025883">
    <property type="entry name" value="Cadherin-like_domain"/>
</dbReference>
<dbReference type="InterPro" id="IPR013783">
    <property type="entry name" value="Ig-like_fold"/>
</dbReference>
<dbReference type="EMBL" id="ACQT01000272">
    <property type="protein sequence ID" value="EER58417.1"/>
    <property type="molecule type" value="Genomic_DNA"/>
</dbReference>
<dbReference type="InterPro" id="IPR015919">
    <property type="entry name" value="Cadherin-like_sf"/>
</dbReference>
<dbReference type="Pfam" id="PF05345">
    <property type="entry name" value="He_PIG"/>
    <property type="match status" value="5"/>
</dbReference>
<keyword evidence="5" id="KW-1185">Reference proteome</keyword>
<dbReference type="NCBIfam" id="NF041766">
    <property type="entry name" value="choice_anch_U"/>
    <property type="match status" value="1"/>
</dbReference>
<dbReference type="AlphaFoldDB" id="C5TAT1"/>
<dbReference type="NCBIfam" id="TIGR02543">
    <property type="entry name" value="List_Bact_rpt"/>
    <property type="match status" value="1"/>
</dbReference>
<dbReference type="Pfam" id="PF09479">
    <property type="entry name" value="Flg_new"/>
    <property type="match status" value="1"/>
</dbReference>
<comment type="caution">
    <text evidence="4">The sequence shown here is derived from an EMBL/GenBank/DDBJ whole genome shotgun (WGS) entry which is preliminary data.</text>
</comment>
<dbReference type="GO" id="GO:0030313">
    <property type="term" value="C:cell envelope"/>
    <property type="evidence" value="ECO:0007669"/>
    <property type="project" value="UniProtKB-SubCell"/>
</dbReference>
<feature type="domain" description="IPTL-CTERM protein sorting" evidence="3">
    <location>
        <begin position="1024"/>
        <end position="1050"/>
    </location>
</feature>
<sequence length="1054" mass="103287">MQSVPTTAGNKYTLSFRMFYYDGVGCGWMGTNASALDGSEYGTITQLLVYAGNPPSGYVAYPTTITNPASGVDSTSATLNAEVIDNGANTSVTFEYGTTSKIYTNTGVVPDTNGSILAGAGTKSVKKALSGLSSSTTYYYRVKAANSQGTNYGSEQSFSTSAPVTYAVTYNGNGNTGGNVPTDGGSPYSVGSTVTVLGNTGSLTRTGYTFSGWNTAANGSASTYSPGDAFTISGDTALYAQWIAAPVAGPASATVPYNSGATPITLNITGGAAASVAIASGASHGTATASGTSITYTPITTYSGTDSFTYTATNAGGTSAPATVTITVSAPTISYAPSSPANGQVGVAYNQSLVGASGGAAPYTYSLASGSLPAGMTLASNGTLSGTPTAGGAFSFTVRTTDSSTGTGPFDATSGQLTLTIAVPTITVSPASLSAATAGSAYNASVTASGGTSSYTYSITAGALPSGVSLSGAGVLSGTATAVGTFNFTVTATDSSTGAGPYTGSRPYSWTVNAPVLTVNPVSGSNLSGTALTAYSQAFTPSGGTAPYTYGIAINSGAMPPGLSFSTSTGTLSGTPTAGGTVNFTVTATDSTTGAGSPFAVSGTYNLTIGAPTVVVAPVGSVPNPTIGTAYSQTFTASGGTAPYDFLISAGALPSGLTLNSGVLSGTPTAAGTFNFTVQATDTHNFAGTRAYSVTIAAPTIALAPATLPGGSTGVAYSQTVSASGGTAPYSYAVTAGALPVGLTLAPSTGAITGTPTTAATSNFTITATDSTTGTGAPFTASKAYTVTIASGNAGLSGLALSSGTLTPAFSTGTLAYTAQVANGVASVTVTPTLADPGATVTVNGNPPPTAVPLVIGTNTVTVAVTAPDGVTTKTYTITLTRTGLQSVTGSGTTLSIGNPSASCTLVNTQFTPRAGLAGPQQSSLPAGYAYPYPAVDFKAEQCATNSDLTVTLTFAGTMPANAVLLKYDATATPPWQPFTPTSVNGNQVTYTIRDGGALDGDKAVNGEFIDPVILAAPPAAGAQGVPTLGEWALALLAALLGLLGWRQGRAKAA</sequence>
<dbReference type="PATRIC" id="fig|573060.9.peg.944"/>
<evidence type="ECO:0000313" key="4">
    <source>
        <dbReference type="EMBL" id="EER58417.1"/>
    </source>
</evidence>
<dbReference type="Pfam" id="PF18203">
    <property type="entry name" value="IPTL-CTERM"/>
    <property type="match status" value="1"/>
</dbReference>